<dbReference type="OrthoDB" id="5290997at2"/>
<feature type="domain" description="Phospholipid/glycerol acyltransferase" evidence="5">
    <location>
        <begin position="103"/>
        <end position="222"/>
    </location>
</feature>
<dbReference type="InterPro" id="IPR002123">
    <property type="entry name" value="Plipid/glycerol_acylTrfase"/>
</dbReference>
<proteinExistence type="predicted"/>
<dbReference type="Proteomes" id="UP000318709">
    <property type="component" value="Chromosome"/>
</dbReference>
<dbReference type="GO" id="GO:0003841">
    <property type="term" value="F:1-acylglycerol-3-phosphate O-acyltransferase activity"/>
    <property type="evidence" value="ECO:0007669"/>
    <property type="project" value="TreeGrafter"/>
</dbReference>
<name>A0A4Y6U7W9_9PROT</name>
<keyword evidence="3 6" id="KW-0012">Acyltransferase</keyword>
<evidence type="ECO:0000256" key="4">
    <source>
        <dbReference type="SAM" id="Phobius"/>
    </source>
</evidence>
<evidence type="ECO:0000256" key="1">
    <source>
        <dbReference type="ARBA" id="ARBA00005189"/>
    </source>
</evidence>
<evidence type="ECO:0000313" key="7">
    <source>
        <dbReference type="Proteomes" id="UP000318709"/>
    </source>
</evidence>
<keyword evidence="7" id="KW-1185">Reference proteome</keyword>
<evidence type="ECO:0000256" key="3">
    <source>
        <dbReference type="ARBA" id="ARBA00023315"/>
    </source>
</evidence>
<feature type="transmembrane region" description="Helical" evidence="4">
    <location>
        <begin position="35"/>
        <end position="55"/>
    </location>
</feature>
<reference evidence="6 7" key="1">
    <citation type="submission" date="2019-03" db="EMBL/GenBank/DDBJ databases">
        <title>The complete genome sequence of Swingsia_sp. F3b2 LMG30590(T).</title>
        <authorList>
            <person name="Chua K.-O."/>
            <person name="Chan K.-G."/>
            <person name="See-Too W.-S."/>
        </authorList>
    </citation>
    <scope>NUCLEOTIDE SEQUENCE [LARGE SCALE GENOMIC DNA]</scope>
    <source>
        <strain evidence="6 7">F3b2</strain>
    </source>
</reference>
<dbReference type="KEGG" id="swf:E3E12_01490"/>
<protein>
    <submittedName>
        <fullName evidence="6">1-acyl-sn-glycerol-3-phosphate acyltransferase</fullName>
    </submittedName>
</protein>
<dbReference type="Pfam" id="PF01553">
    <property type="entry name" value="Acyltransferase"/>
    <property type="match status" value="1"/>
</dbReference>
<comment type="pathway">
    <text evidence="1">Lipid metabolism.</text>
</comment>
<accession>A0A4Y6U7W9</accession>
<evidence type="ECO:0000259" key="5">
    <source>
        <dbReference type="SMART" id="SM00563"/>
    </source>
</evidence>
<dbReference type="PANTHER" id="PTHR10434:SF11">
    <property type="entry name" value="1-ACYL-SN-GLYCEROL-3-PHOSPHATE ACYLTRANSFERASE"/>
    <property type="match status" value="1"/>
</dbReference>
<dbReference type="SUPFAM" id="SSF69593">
    <property type="entry name" value="Glycerol-3-phosphate (1)-acyltransferase"/>
    <property type="match status" value="1"/>
</dbReference>
<sequence>MNSACPLPASTSDAQAPCAPQAVPLKGGLARGTLFNLYFLLLTLAMGLAALPIRATRNQALALRYAQRWARAVLWGFEHLCHVPVKVTGQAHLQENIRGGKPMLILAQHQSFFDGFIWMNLVPRPAYVIKQELTRIPLVGPMLILAGMIPIDRKGGAAALKTMMEAVLKAQSEGRQVILFPQGTRTQPGEHVPLQAGAAALVRQAASQGRPPAVMPAITDSGLSWPRSPWRKHAVPLHVVVGTPLAVEGLKSRAVLEATQAAWSKLEASSGVNHKALPRIAPDRP</sequence>
<evidence type="ECO:0000256" key="2">
    <source>
        <dbReference type="ARBA" id="ARBA00022679"/>
    </source>
</evidence>
<dbReference type="CDD" id="cd07989">
    <property type="entry name" value="LPLAT_AGPAT-like"/>
    <property type="match status" value="1"/>
</dbReference>
<dbReference type="GO" id="GO:0006654">
    <property type="term" value="P:phosphatidic acid biosynthetic process"/>
    <property type="evidence" value="ECO:0007669"/>
    <property type="project" value="TreeGrafter"/>
</dbReference>
<dbReference type="RefSeq" id="WP_141442734.1">
    <property type="nucleotide sequence ID" value="NZ_CP038231.1"/>
</dbReference>
<dbReference type="EMBL" id="CP038231">
    <property type="protein sequence ID" value="QDH13090.1"/>
    <property type="molecule type" value="Genomic_DNA"/>
</dbReference>
<dbReference type="SMART" id="SM00563">
    <property type="entry name" value="PlsC"/>
    <property type="match status" value="1"/>
</dbReference>
<dbReference type="AlphaFoldDB" id="A0A4Y6U7W9"/>
<keyword evidence="4" id="KW-1133">Transmembrane helix</keyword>
<dbReference type="PANTHER" id="PTHR10434">
    <property type="entry name" value="1-ACYL-SN-GLYCEROL-3-PHOSPHATE ACYLTRANSFERASE"/>
    <property type="match status" value="1"/>
</dbReference>
<keyword evidence="2 6" id="KW-0808">Transferase</keyword>
<evidence type="ECO:0000313" key="6">
    <source>
        <dbReference type="EMBL" id="QDH13090.1"/>
    </source>
</evidence>
<gene>
    <name evidence="6" type="ORF">E3E12_01490</name>
</gene>
<keyword evidence="4" id="KW-0812">Transmembrane</keyword>
<organism evidence="6 7">
    <name type="scientific">Formicincola oecophyllae</name>
    <dbReference type="NCBI Taxonomy" id="2558361"/>
    <lineage>
        <taxon>Bacteria</taxon>
        <taxon>Pseudomonadati</taxon>
        <taxon>Pseudomonadota</taxon>
        <taxon>Alphaproteobacteria</taxon>
        <taxon>Acetobacterales</taxon>
        <taxon>Acetobacteraceae</taxon>
        <taxon>Formicincola</taxon>
    </lineage>
</organism>
<keyword evidence="4" id="KW-0472">Membrane</keyword>